<organism evidence="1 2">
    <name type="scientific">Iphiclides podalirius</name>
    <name type="common">scarce swallowtail</name>
    <dbReference type="NCBI Taxonomy" id="110791"/>
    <lineage>
        <taxon>Eukaryota</taxon>
        <taxon>Metazoa</taxon>
        <taxon>Ecdysozoa</taxon>
        <taxon>Arthropoda</taxon>
        <taxon>Hexapoda</taxon>
        <taxon>Insecta</taxon>
        <taxon>Pterygota</taxon>
        <taxon>Neoptera</taxon>
        <taxon>Endopterygota</taxon>
        <taxon>Lepidoptera</taxon>
        <taxon>Glossata</taxon>
        <taxon>Ditrysia</taxon>
        <taxon>Papilionoidea</taxon>
        <taxon>Papilionidae</taxon>
        <taxon>Papilioninae</taxon>
        <taxon>Iphiclides</taxon>
    </lineage>
</organism>
<reference evidence="1" key="1">
    <citation type="submission" date="2022-03" db="EMBL/GenBank/DDBJ databases">
        <authorList>
            <person name="Martin H S."/>
        </authorList>
    </citation>
    <scope>NUCLEOTIDE SEQUENCE</scope>
</reference>
<protein>
    <submittedName>
        <fullName evidence="1">Uncharacterized protein</fullName>
    </submittedName>
</protein>
<accession>A0ABN8IBB1</accession>
<keyword evidence="2" id="KW-1185">Reference proteome</keyword>
<dbReference type="EMBL" id="OW152832">
    <property type="protein sequence ID" value="CAH2052670.1"/>
    <property type="molecule type" value="Genomic_DNA"/>
</dbReference>
<gene>
    <name evidence="1" type="ORF">IPOD504_LOCUS8328</name>
</gene>
<name>A0ABN8IBB1_9NEOP</name>
<evidence type="ECO:0000313" key="1">
    <source>
        <dbReference type="EMBL" id="CAH2052670.1"/>
    </source>
</evidence>
<proteinExistence type="predicted"/>
<feature type="non-terminal residue" evidence="1">
    <location>
        <position position="169"/>
    </location>
</feature>
<sequence length="169" mass="18508">MVILQSARRCRSAEPLCQPTPTHPRHLASRAATISQVAKSNTHWLIVAALLAKCRGCVGVGWQSGSAERQRRALCRITIRSSIPHSRTGDGATAFAQRLLHLVCRSSAMQQNSTAYVANRRIQSARRCRSAEPLCQPPPTHPRHLASRAATISQWVLDLATLAKSMGEK</sequence>
<evidence type="ECO:0000313" key="2">
    <source>
        <dbReference type="Proteomes" id="UP000837857"/>
    </source>
</evidence>
<dbReference type="Proteomes" id="UP000837857">
    <property type="component" value="Chromosome 20"/>
</dbReference>